<dbReference type="EMBL" id="JBHSED010000017">
    <property type="protein sequence ID" value="MFC4304026.1"/>
    <property type="molecule type" value="Genomic_DNA"/>
</dbReference>
<dbReference type="Pfam" id="PF01638">
    <property type="entry name" value="HxlR"/>
    <property type="match status" value="1"/>
</dbReference>
<keyword evidence="3" id="KW-0804">Transcription</keyword>
<gene>
    <name evidence="5" type="ORF">ACFO1S_11305</name>
</gene>
<feature type="domain" description="HTH hxlR-type" evidence="4">
    <location>
        <begin position="11"/>
        <end position="110"/>
    </location>
</feature>
<evidence type="ECO:0000256" key="3">
    <source>
        <dbReference type="ARBA" id="ARBA00023163"/>
    </source>
</evidence>
<dbReference type="PANTHER" id="PTHR33204">
    <property type="entry name" value="TRANSCRIPTIONAL REGULATOR, MARR FAMILY"/>
    <property type="match status" value="1"/>
</dbReference>
<dbReference type="Proteomes" id="UP001595755">
    <property type="component" value="Unassembled WGS sequence"/>
</dbReference>
<sequence length="126" mass="14137">MDNTKILNEICSATFAFDVIGKKWNLPILSVLCKNKSVRYNELKRLLPGITGTMLTNCLKELCENGIVHREQYFEIPPRVEYSLTKSGEELGPIIESIVVWGRKNIEALREDGLPSVGSCDRPGTI</sequence>
<evidence type="ECO:0000313" key="6">
    <source>
        <dbReference type="Proteomes" id="UP001595755"/>
    </source>
</evidence>
<comment type="caution">
    <text evidence="5">The sequence shown here is derived from an EMBL/GenBank/DDBJ whole genome shotgun (WGS) entry which is preliminary data.</text>
</comment>
<protein>
    <submittedName>
        <fullName evidence="5">Winged helix-turn-helix transcriptional regulator</fullName>
    </submittedName>
</protein>
<accession>A0ABV8S9J3</accession>
<evidence type="ECO:0000259" key="4">
    <source>
        <dbReference type="PROSITE" id="PS51118"/>
    </source>
</evidence>
<dbReference type="InterPro" id="IPR036390">
    <property type="entry name" value="WH_DNA-bd_sf"/>
</dbReference>
<dbReference type="InterPro" id="IPR036388">
    <property type="entry name" value="WH-like_DNA-bd_sf"/>
</dbReference>
<evidence type="ECO:0000256" key="1">
    <source>
        <dbReference type="ARBA" id="ARBA00023015"/>
    </source>
</evidence>
<dbReference type="InterPro" id="IPR002577">
    <property type="entry name" value="HTH_HxlR"/>
</dbReference>
<keyword evidence="1" id="KW-0805">Transcription regulation</keyword>
<proteinExistence type="predicted"/>
<reference evidence="6" key="1">
    <citation type="journal article" date="2019" name="Int. J. Syst. Evol. Microbiol.">
        <title>The Global Catalogue of Microorganisms (GCM) 10K type strain sequencing project: providing services to taxonomists for standard genome sequencing and annotation.</title>
        <authorList>
            <consortium name="The Broad Institute Genomics Platform"/>
            <consortium name="The Broad Institute Genome Sequencing Center for Infectious Disease"/>
            <person name="Wu L."/>
            <person name="Ma J."/>
        </authorList>
    </citation>
    <scope>NUCLEOTIDE SEQUENCE [LARGE SCALE GENOMIC DNA]</scope>
    <source>
        <strain evidence="6">CGMCC 4.1641</strain>
    </source>
</reference>
<keyword evidence="6" id="KW-1185">Reference proteome</keyword>
<dbReference type="SUPFAM" id="SSF46785">
    <property type="entry name" value="Winged helix' DNA-binding domain"/>
    <property type="match status" value="1"/>
</dbReference>
<dbReference type="RefSeq" id="WP_204605760.1">
    <property type="nucleotide sequence ID" value="NZ_JBHSED010000017.1"/>
</dbReference>
<evidence type="ECO:0000313" key="5">
    <source>
        <dbReference type="EMBL" id="MFC4304026.1"/>
    </source>
</evidence>
<dbReference type="PROSITE" id="PS51118">
    <property type="entry name" value="HTH_HXLR"/>
    <property type="match status" value="1"/>
</dbReference>
<keyword evidence="2" id="KW-0238">DNA-binding</keyword>
<organism evidence="5 6">
    <name type="scientific">Cohnella boryungensis</name>
    <dbReference type="NCBI Taxonomy" id="768479"/>
    <lineage>
        <taxon>Bacteria</taxon>
        <taxon>Bacillati</taxon>
        <taxon>Bacillota</taxon>
        <taxon>Bacilli</taxon>
        <taxon>Bacillales</taxon>
        <taxon>Paenibacillaceae</taxon>
        <taxon>Cohnella</taxon>
    </lineage>
</organism>
<dbReference type="Gene3D" id="1.10.10.10">
    <property type="entry name" value="Winged helix-like DNA-binding domain superfamily/Winged helix DNA-binding domain"/>
    <property type="match status" value="1"/>
</dbReference>
<name>A0ABV8S9J3_9BACL</name>
<evidence type="ECO:0000256" key="2">
    <source>
        <dbReference type="ARBA" id="ARBA00023125"/>
    </source>
</evidence>